<dbReference type="CDD" id="cd00118">
    <property type="entry name" value="LysM"/>
    <property type="match status" value="1"/>
</dbReference>
<dbReference type="InterPro" id="IPR041171">
    <property type="entry name" value="SDR_Ig"/>
</dbReference>
<dbReference type="Pfam" id="PF01476">
    <property type="entry name" value="LysM"/>
    <property type="match status" value="1"/>
</dbReference>
<dbReference type="Pfam" id="PF17961">
    <property type="entry name" value="Big_8"/>
    <property type="match status" value="1"/>
</dbReference>
<evidence type="ECO:0000256" key="5">
    <source>
        <dbReference type="ARBA" id="ARBA00023088"/>
    </source>
</evidence>
<feature type="compositionally biased region" description="Pro residues" evidence="6">
    <location>
        <begin position="314"/>
        <end position="328"/>
    </location>
</feature>
<organism evidence="9 10">
    <name type="scientific">Listeria grandensis</name>
    <dbReference type="NCBI Taxonomy" id="1494963"/>
    <lineage>
        <taxon>Bacteria</taxon>
        <taxon>Bacillati</taxon>
        <taxon>Bacillota</taxon>
        <taxon>Bacilli</taxon>
        <taxon>Bacillales</taxon>
        <taxon>Listeriaceae</taxon>
        <taxon>Listeria</taxon>
    </lineage>
</organism>
<dbReference type="InterPro" id="IPR011252">
    <property type="entry name" value="Fibrogen-bd_dom1"/>
</dbReference>
<dbReference type="InterPro" id="IPR008456">
    <property type="entry name" value="Collagen-bd_dom"/>
</dbReference>
<evidence type="ECO:0000256" key="2">
    <source>
        <dbReference type="ARBA" id="ARBA00022512"/>
    </source>
</evidence>
<dbReference type="PANTHER" id="PTHR33734">
    <property type="entry name" value="LYSM DOMAIN-CONTAINING GPI-ANCHORED PROTEIN 2"/>
    <property type="match status" value="1"/>
</dbReference>
<evidence type="ECO:0000256" key="3">
    <source>
        <dbReference type="ARBA" id="ARBA00022525"/>
    </source>
</evidence>
<comment type="caution">
    <text evidence="9">The sequence shown here is derived from an EMBL/GenBank/DDBJ whole genome shotgun (WGS) entry which is preliminary data.</text>
</comment>
<feature type="compositionally biased region" description="Polar residues" evidence="6">
    <location>
        <begin position="338"/>
        <end position="347"/>
    </location>
</feature>
<feature type="domain" description="LysM" evidence="8">
    <location>
        <begin position="358"/>
        <end position="401"/>
    </location>
</feature>
<proteinExistence type="predicted"/>
<reference evidence="9 10" key="1">
    <citation type="submission" date="2020-03" db="EMBL/GenBank/DDBJ databases">
        <title>Soil Listeria distribution.</title>
        <authorList>
            <person name="Liao J."/>
            <person name="Wiedmann M."/>
        </authorList>
    </citation>
    <scope>NUCLEOTIDE SEQUENCE [LARGE SCALE GENOMIC DNA]</scope>
    <source>
        <strain evidence="9 10">FSL L7-0741</strain>
    </source>
</reference>
<dbReference type="NCBIfam" id="TIGR01167">
    <property type="entry name" value="LPXTG_anchor"/>
    <property type="match status" value="1"/>
</dbReference>
<dbReference type="Pfam" id="PF00746">
    <property type="entry name" value="Gram_pos_anchor"/>
    <property type="match status" value="1"/>
</dbReference>
<dbReference type="Gene3D" id="2.60.40.740">
    <property type="match status" value="1"/>
</dbReference>
<dbReference type="EMBL" id="JAARWN010000008">
    <property type="protein sequence ID" value="MBC1936602.1"/>
    <property type="molecule type" value="Genomic_DNA"/>
</dbReference>
<dbReference type="InterPro" id="IPR018392">
    <property type="entry name" value="LysM"/>
</dbReference>
<dbReference type="Gene3D" id="3.10.350.10">
    <property type="entry name" value="LysM domain"/>
    <property type="match status" value="1"/>
</dbReference>
<gene>
    <name evidence="9" type="ORF">HCA69_09510</name>
</gene>
<dbReference type="PANTHER" id="PTHR33734:SF22">
    <property type="entry name" value="MEMBRANE-BOUND LYTIC MUREIN TRANSGLYCOSYLASE D"/>
    <property type="match status" value="1"/>
</dbReference>
<accession>A0A7X0Y550</accession>
<comment type="subcellular location">
    <subcellularLocation>
        <location evidence="1">Secreted</location>
        <location evidence="1">Cell wall</location>
        <topology evidence="1">Peptidoglycan-anchor</topology>
    </subcellularLocation>
</comment>
<evidence type="ECO:0000313" key="9">
    <source>
        <dbReference type="EMBL" id="MBC1936602.1"/>
    </source>
</evidence>
<protein>
    <submittedName>
        <fullName evidence="9">LysM peptidoglycan-binding domain-containing protein</fullName>
    </submittedName>
</protein>
<dbReference type="GO" id="GO:0005518">
    <property type="term" value="F:collagen binding"/>
    <property type="evidence" value="ECO:0007669"/>
    <property type="project" value="InterPro"/>
</dbReference>
<dbReference type="SUPFAM" id="SSF54106">
    <property type="entry name" value="LysM domain"/>
    <property type="match status" value="1"/>
</dbReference>
<keyword evidence="2" id="KW-0134">Cell wall</keyword>
<dbReference type="GO" id="GO:0007155">
    <property type="term" value="P:cell adhesion"/>
    <property type="evidence" value="ECO:0007669"/>
    <property type="project" value="InterPro"/>
</dbReference>
<dbReference type="Pfam" id="PF05737">
    <property type="entry name" value="Collagen_bind"/>
    <property type="match status" value="1"/>
</dbReference>
<dbReference type="AlphaFoldDB" id="A0A7X0Y550"/>
<keyword evidence="4" id="KW-0732">Signal</keyword>
<dbReference type="GO" id="GO:0008932">
    <property type="term" value="F:lytic endotransglycosylase activity"/>
    <property type="evidence" value="ECO:0007669"/>
    <property type="project" value="TreeGrafter"/>
</dbReference>
<dbReference type="InterPro" id="IPR036779">
    <property type="entry name" value="LysM_dom_sf"/>
</dbReference>
<keyword evidence="3" id="KW-0964">Secreted</keyword>
<evidence type="ECO:0000256" key="4">
    <source>
        <dbReference type="ARBA" id="ARBA00022729"/>
    </source>
</evidence>
<feature type="region of interest" description="Disordered" evidence="6">
    <location>
        <begin position="292"/>
        <end position="347"/>
    </location>
</feature>
<evidence type="ECO:0000256" key="6">
    <source>
        <dbReference type="SAM" id="MobiDB-lite"/>
    </source>
</evidence>
<dbReference type="PROSITE" id="PS51782">
    <property type="entry name" value="LYSM"/>
    <property type="match status" value="1"/>
</dbReference>
<evidence type="ECO:0000256" key="1">
    <source>
        <dbReference type="ARBA" id="ARBA00004168"/>
    </source>
</evidence>
<sequence length="456" mass="49346">MKKILFLIGLGLISIVVLGLGGQSVKAATDYGSQFFTHVELQDKNGVPDTDFKENERVKVVYNWNVTQVVHSGETMTLPLPVQLKYVSFAPFLLKDSGGNTVATALVDPISGKITLTFTTFVDTHSDIHGSMFFYADFNKANIVVDQINPIAFPVAGDLTTLGVMIRKVDSGGGTGTPTVVFKQGRIDANDSSLINWTVTLNNALVDINSAYYTDVMGPGQTLVGNVKLKYRDADKKELYTQNENVTLDANRSFRLDLGDLIDTSVVITYQTKMAGGQFSYKNTAKIGGSNIEEQTRNATVNDYSGGGEGGGTTPPPVTPPTTNPEPPTPEKPDVDSITVTPNEPEVSTITDENNEIQIYIVKKGDTLSSVATKFETTPHQLRVWNKLKTDELKIGQKLIVKVTPKKAVTRVVRTSSLISPTMETLPQTGDASHGIAELIGALLALSSATFLIRKK</sequence>
<keyword evidence="5" id="KW-0572">Peptidoglycan-anchor</keyword>
<name>A0A7X0Y550_9LIST</name>
<dbReference type="InterPro" id="IPR019931">
    <property type="entry name" value="LPXTG_anchor"/>
</dbReference>
<evidence type="ECO:0000259" key="7">
    <source>
        <dbReference type="PROSITE" id="PS50847"/>
    </source>
</evidence>
<evidence type="ECO:0000313" key="10">
    <source>
        <dbReference type="Proteomes" id="UP000535908"/>
    </source>
</evidence>
<evidence type="ECO:0000259" key="8">
    <source>
        <dbReference type="PROSITE" id="PS51782"/>
    </source>
</evidence>
<dbReference type="SMART" id="SM00257">
    <property type="entry name" value="LysM"/>
    <property type="match status" value="1"/>
</dbReference>
<dbReference type="SUPFAM" id="SSF49401">
    <property type="entry name" value="Bacterial adhesins"/>
    <property type="match status" value="2"/>
</dbReference>
<dbReference type="RefSeq" id="WP_185526157.1">
    <property type="nucleotide sequence ID" value="NZ_JAARWN010000008.1"/>
</dbReference>
<feature type="domain" description="Gram-positive cocci surface proteins LPxTG" evidence="7">
    <location>
        <begin position="426"/>
        <end position="456"/>
    </location>
</feature>
<dbReference type="Proteomes" id="UP000535908">
    <property type="component" value="Unassembled WGS sequence"/>
</dbReference>
<dbReference type="Gene3D" id="2.60.40.1280">
    <property type="match status" value="1"/>
</dbReference>
<dbReference type="PROSITE" id="PS50847">
    <property type="entry name" value="GRAM_POS_ANCHORING"/>
    <property type="match status" value="1"/>
</dbReference>
<dbReference type="InterPro" id="IPR008966">
    <property type="entry name" value="Adhesion_dom_sf"/>
</dbReference>